<organism evidence="2 3">
    <name type="scientific">Gulo gulo</name>
    <name type="common">Wolverine</name>
    <name type="synonym">Gluton</name>
    <dbReference type="NCBI Taxonomy" id="48420"/>
    <lineage>
        <taxon>Eukaryota</taxon>
        <taxon>Metazoa</taxon>
        <taxon>Chordata</taxon>
        <taxon>Craniata</taxon>
        <taxon>Vertebrata</taxon>
        <taxon>Euteleostomi</taxon>
        <taxon>Mammalia</taxon>
        <taxon>Eutheria</taxon>
        <taxon>Laurasiatheria</taxon>
        <taxon>Carnivora</taxon>
        <taxon>Caniformia</taxon>
        <taxon>Musteloidea</taxon>
        <taxon>Mustelidae</taxon>
        <taxon>Guloninae</taxon>
        <taxon>Gulo</taxon>
    </lineage>
</organism>
<sequence length="43" mass="4976">GLRRRPPPQSLAEKREKPPRTDRAYTRGPDSEPPLRHLMKAGR</sequence>
<feature type="non-terminal residue" evidence="2">
    <location>
        <position position="1"/>
    </location>
</feature>
<dbReference type="Proteomes" id="UP000269945">
    <property type="component" value="Unassembled WGS sequence"/>
</dbReference>
<evidence type="ECO:0000256" key="1">
    <source>
        <dbReference type="SAM" id="MobiDB-lite"/>
    </source>
</evidence>
<name>A0A9X9PWU2_GULGU</name>
<protein>
    <submittedName>
        <fullName evidence="2">Uncharacterized protein</fullName>
    </submittedName>
</protein>
<dbReference type="AlphaFoldDB" id="A0A9X9PWU2"/>
<keyword evidence="3" id="KW-1185">Reference proteome</keyword>
<proteinExistence type="predicted"/>
<feature type="compositionally biased region" description="Basic and acidic residues" evidence="1">
    <location>
        <begin position="12"/>
        <end position="35"/>
    </location>
</feature>
<feature type="region of interest" description="Disordered" evidence="1">
    <location>
        <begin position="1"/>
        <end position="43"/>
    </location>
</feature>
<dbReference type="EMBL" id="CYRY02005469">
    <property type="protein sequence ID" value="VCW69900.1"/>
    <property type="molecule type" value="Genomic_DNA"/>
</dbReference>
<evidence type="ECO:0000313" key="3">
    <source>
        <dbReference type="Proteomes" id="UP000269945"/>
    </source>
</evidence>
<evidence type="ECO:0000313" key="2">
    <source>
        <dbReference type="EMBL" id="VCW69900.1"/>
    </source>
</evidence>
<reference evidence="2 3" key="1">
    <citation type="submission" date="2018-10" db="EMBL/GenBank/DDBJ databases">
        <authorList>
            <person name="Ekblom R."/>
            <person name="Jareborg N."/>
        </authorList>
    </citation>
    <scope>NUCLEOTIDE SEQUENCE [LARGE SCALE GENOMIC DNA]</scope>
    <source>
        <tissue evidence="2">Muscle</tissue>
    </source>
</reference>
<gene>
    <name evidence="2" type="ORF">BN2614_LOCUS2</name>
</gene>
<comment type="caution">
    <text evidence="2">The sequence shown here is derived from an EMBL/GenBank/DDBJ whole genome shotgun (WGS) entry which is preliminary data.</text>
</comment>
<accession>A0A9X9PWU2</accession>